<comment type="caution">
    <text evidence="7">The sequence shown here is derived from an EMBL/GenBank/DDBJ whole genome shotgun (WGS) entry which is preliminary data.</text>
</comment>
<name>A0A1G2PUE1_9BACT</name>
<dbReference type="GO" id="GO:0046933">
    <property type="term" value="F:proton-transporting ATP synthase activity, rotational mechanism"/>
    <property type="evidence" value="ECO:0007669"/>
    <property type="project" value="InterPro"/>
</dbReference>
<sequence>MTQHIDAKQIAKTFLDSLADKHSQHDQIETVKQFVAFLVQNNLLSHSGKLVEAIQEEMIKRSGQTTVQMENSGDLSEEDIENIRKTAASLLGETVNMDQETSKKLLGGIKMKIADKVIDATIKRRLEQLSKNIKQ</sequence>
<reference evidence="7 8" key="1">
    <citation type="journal article" date="2016" name="Nat. Commun.">
        <title>Thousands of microbial genomes shed light on interconnected biogeochemical processes in an aquifer system.</title>
        <authorList>
            <person name="Anantharaman K."/>
            <person name="Brown C.T."/>
            <person name="Hug L.A."/>
            <person name="Sharon I."/>
            <person name="Castelle C.J."/>
            <person name="Probst A.J."/>
            <person name="Thomas B.C."/>
            <person name="Singh A."/>
            <person name="Wilkins M.J."/>
            <person name="Karaoz U."/>
            <person name="Brodie E.L."/>
            <person name="Williams K.H."/>
            <person name="Hubbard S.S."/>
            <person name="Banfield J.F."/>
        </authorList>
    </citation>
    <scope>NUCLEOTIDE SEQUENCE [LARGE SCALE GENOMIC DNA]</scope>
</reference>
<dbReference type="Pfam" id="PF00213">
    <property type="entry name" value="OSCP"/>
    <property type="match status" value="1"/>
</dbReference>
<dbReference type="PANTHER" id="PTHR11910">
    <property type="entry name" value="ATP SYNTHASE DELTA CHAIN"/>
    <property type="match status" value="1"/>
</dbReference>
<evidence type="ECO:0000256" key="3">
    <source>
        <dbReference type="ARBA" id="ARBA00022781"/>
    </source>
</evidence>
<evidence type="ECO:0000256" key="6">
    <source>
        <dbReference type="ARBA" id="ARBA00023310"/>
    </source>
</evidence>
<keyword evidence="6" id="KW-0066">ATP synthesis</keyword>
<keyword evidence="5" id="KW-0472">Membrane</keyword>
<dbReference type="GO" id="GO:0016020">
    <property type="term" value="C:membrane"/>
    <property type="evidence" value="ECO:0007669"/>
    <property type="project" value="UniProtKB-SubCell"/>
</dbReference>
<dbReference type="InterPro" id="IPR000711">
    <property type="entry name" value="ATPase_OSCP/dsu"/>
</dbReference>
<keyword evidence="3" id="KW-0375">Hydrogen ion transport</keyword>
<proteinExistence type="predicted"/>
<organism evidence="7 8">
    <name type="scientific">Candidatus Terrybacteria bacterium RIFCSPLOWO2_01_FULL_40_23</name>
    <dbReference type="NCBI Taxonomy" id="1802366"/>
    <lineage>
        <taxon>Bacteria</taxon>
        <taxon>Candidatus Terryibacteriota</taxon>
    </lineage>
</organism>
<gene>
    <name evidence="7" type="ORF">A3A97_01935</name>
</gene>
<dbReference type="EMBL" id="MHSW01000016">
    <property type="protein sequence ID" value="OHA51937.1"/>
    <property type="molecule type" value="Genomic_DNA"/>
</dbReference>
<evidence type="ECO:0000313" key="8">
    <source>
        <dbReference type="Proteomes" id="UP000176951"/>
    </source>
</evidence>
<evidence type="ECO:0000256" key="4">
    <source>
        <dbReference type="ARBA" id="ARBA00023065"/>
    </source>
</evidence>
<keyword evidence="2" id="KW-0813">Transport</keyword>
<evidence type="ECO:0000256" key="1">
    <source>
        <dbReference type="ARBA" id="ARBA00004370"/>
    </source>
</evidence>
<evidence type="ECO:0000256" key="2">
    <source>
        <dbReference type="ARBA" id="ARBA00022448"/>
    </source>
</evidence>
<comment type="subcellular location">
    <subcellularLocation>
        <location evidence="1">Membrane</location>
    </subcellularLocation>
</comment>
<dbReference type="Proteomes" id="UP000176951">
    <property type="component" value="Unassembled WGS sequence"/>
</dbReference>
<accession>A0A1G2PUE1</accession>
<evidence type="ECO:0000256" key="5">
    <source>
        <dbReference type="ARBA" id="ARBA00023136"/>
    </source>
</evidence>
<protein>
    <submittedName>
        <fullName evidence="7">Uncharacterized protein</fullName>
    </submittedName>
</protein>
<dbReference type="AlphaFoldDB" id="A0A1G2PUE1"/>
<evidence type="ECO:0000313" key="7">
    <source>
        <dbReference type="EMBL" id="OHA51937.1"/>
    </source>
</evidence>
<keyword evidence="4" id="KW-0406">Ion transport</keyword>